<accession>A0A3R7MUF3</accession>
<gene>
    <name evidence="4" type="ORF">BBI17_002882</name>
    <name evidence="5" type="ORF">BBO99_00002890</name>
    <name evidence="2" type="ORF">JM16_002300</name>
    <name evidence="3" type="ORF">JM18_002366</name>
</gene>
<dbReference type="EMBL" id="JPWV03000129">
    <property type="protein sequence ID" value="KAG2523831.1"/>
    <property type="molecule type" value="Genomic_DNA"/>
</dbReference>
<dbReference type="PANTHER" id="PTHR33606">
    <property type="entry name" value="PROTEIN YCII"/>
    <property type="match status" value="1"/>
</dbReference>
<name>A0A3R7MUF3_9STRA</name>
<evidence type="ECO:0000313" key="6">
    <source>
        <dbReference type="Proteomes" id="UP000285624"/>
    </source>
</evidence>
<reference evidence="2" key="1">
    <citation type="journal article" date="2015" name="Genom Data">
        <title>Genome sequences of six Phytophthora species associated with forests in New Zealand.</title>
        <authorList>
            <person name="Studholme D.J."/>
            <person name="McDougal R.L."/>
            <person name="Sambles C."/>
            <person name="Hansen E."/>
            <person name="Hardy G."/>
            <person name="Grant M."/>
            <person name="Ganley R.J."/>
            <person name="Williams N.M."/>
        </authorList>
    </citation>
    <scope>NUCLEOTIDE SEQUENCE</scope>
    <source>
        <strain evidence="2">NZFS 2646</strain>
        <strain evidence="3">NZFS 3630</strain>
    </source>
</reference>
<dbReference type="Pfam" id="PF03795">
    <property type="entry name" value="YCII"/>
    <property type="match status" value="1"/>
</dbReference>
<evidence type="ECO:0000313" key="4">
    <source>
        <dbReference type="EMBL" id="RLN38162.1"/>
    </source>
</evidence>
<comment type="caution">
    <text evidence="4">The sequence shown here is derived from an EMBL/GenBank/DDBJ whole genome shotgun (WGS) entry which is preliminary data.</text>
</comment>
<dbReference type="Proteomes" id="UP000285883">
    <property type="component" value="Unassembled WGS sequence"/>
</dbReference>
<dbReference type="Proteomes" id="UP000792063">
    <property type="component" value="Unassembled WGS sequence"/>
</dbReference>
<keyword evidence="6" id="KW-1185">Reference proteome</keyword>
<dbReference type="AlphaFoldDB" id="A0A3R7MUF3"/>
<dbReference type="Proteomes" id="UP000785171">
    <property type="component" value="Unassembled WGS sequence"/>
</dbReference>
<sequence length="149" mass="16884">MVSVYPMDNSELGDSQPVAHITQIFAPFCMMLARCIRQARPSSSLFASRLIRPMSTASDKKFYILRYEHVGDILDRRGPFRAEHLERAVNSKKDGHMVMGGALVNPADAGIFIFNVEDKQVVEDFAKADPYVRNDLVTSYSIREWMVVI</sequence>
<dbReference type="EMBL" id="MBDN02000053">
    <property type="protein sequence ID" value="RLN82454.1"/>
    <property type="molecule type" value="Genomic_DNA"/>
</dbReference>
<protein>
    <recommendedName>
        <fullName evidence="1">YCII-related domain-containing protein</fullName>
    </recommendedName>
</protein>
<dbReference type="EMBL" id="MAYM02000484">
    <property type="protein sequence ID" value="RLN38162.1"/>
    <property type="molecule type" value="Genomic_DNA"/>
</dbReference>
<evidence type="ECO:0000313" key="7">
    <source>
        <dbReference type="Proteomes" id="UP000285883"/>
    </source>
</evidence>
<dbReference type="EMBL" id="JPWU03000120">
    <property type="protein sequence ID" value="KAG2525623.1"/>
    <property type="molecule type" value="Genomic_DNA"/>
</dbReference>
<dbReference type="InterPro" id="IPR051807">
    <property type="entry name" value="Sec-metab_biosynth-assoc"/>
</dbReference>
<reference evidence="6 7" key="2">
    <citation type="submission" date="2018-07" db="EMBL/GenBank/DDBJ databases">
        <title>Genome sequencing of oomycete isolates from Chile give support for New Zealand origin for Phytophthora kernoviae and make available the first Nothophytophthora sp. genome.</title>
        <authorList>
            <person name="Studholme D.J."/>
            <person name="Sanfuentes E."/>
            <person name="Panda P."/>
            <person name="Hill R."/>
            <person name="Sambles C."/>
            <person name="Grant M."/>
            <person name="Williams N.M."/>
            <person name="Mcdougal R.L."/>
        </authorList>
    </citation>
    <scope>NUCLEOTIDE SEQUENCE [LARGE SCALE GENOMIC DNA]</scope>
    <source>
        <strain evidence="4">Chile2</strain>
        <strain evidence="5">Chile4</strain>
    </source>
</reference>
<organism evidence="4 7">
    <name type="scientific">Phytophthora kernoviae</name>
    <dbReference type="NCBI Taxonomy" id="325452"/>
    <lineage>
        <taxon>Eukaryota</taxon>
        <taxon>Sar</taxon>
        <taxon>Stramenopiles</taxon>
        <taxon>Oomycota</taxon>
        <taxon>Peronosporomycetes</taxon>
        <taxon>Peronosporales</taxon>
        <taxon>Peronosporaceae</taxon>
        <taxon>Phytophthora</taxon>
    </lineage>
</organism>
<dbReference type="InterPro" id="IPR011008">
    <property type="entry name" value="Dimeric_a/b-barrel"/>
</dbReference>
<dbReference type="Proteomes" id="UP000285624">
    <property type="component" value="Unassembled WGS sequence"/>
</dbReference>
<evidence type="ECO:0000313" key="5">
    <source>
        <dbReference type="EMBL" id="RLN82454.1"/>
    </source>
</evidence>
<dbReference type="Gene3D" id="3.30.70.1060">
    <property type="entry name" value="Dimeric alpha+beta barrel"/>
    <property type="match status" value="1"/>
</dbReference>
<dbReference type="PANTHER" id="PTHR33606:SF3">
    <property type="entry name" value="PROTEIN YCII"/>
    <property type="match status" value="1"/>
</dbReference>
<reference evidence="2" key="3">
    <citation type="submission" date="2020-06" db="EMBL/GenBank/DDBJ databases">
        <authorList>
            <person name="Studholme D.J."/>
        </authorList>
    </citation>
    <scope>NUCLEOTIDE SEQUENCE</scope>
    <source>
        <strain evidence="2">NZFS 2646</strain>
        <strain evidence="3">NZFS 3630</strain>
    </source>
</reference>
<evidence type="ECO:0000313" key="3">
    <source>
        <dbReference type="EMBL" id="KAG2525623.1"/>
    </source>
</evidence>
<dbReference type="SUPFAM" id="SSF54909">
    <property type="entry name" value="Dimeric alpha+beta barrel"/>
    <property type="match status" value="1"/>
</dbReference>
<evidence type="ECO:0000313" key="2">
    <source>
        <dbReference type="EMBL" id="KAG2523831.1"/>
    </source>
</evidence>
<proteinExistence type="predicted"/>
<dbReference type="InterPro" id="IPR005545">
    <property type="entry name" value="YCII"/>
</dbReference>
<feature type="domain" description="YCII-related" evidence="1">
    <location>
        <begin position="63"/>
        <end position="145"/>
    </location>
</feature>
<evidence type="ECO:0000259" key="1">
    <source>
        <dbReference type="Pfam" id="PF03795"/>
    </source>
</evidence>